<evidence type="ECO:0008006" key="3">
    <source>
        <dbReference type="Google" id="ProtNLM"/>
    </source>
</evidence>
<organism evidence="1 2">
    <name type="scientific">Terrihabitans rhizophilus</name>
    <dbReference type="NCBI Taxonomy" id="3092662"/>
    <lineage>
        <taxon>Bacteria</taxon>
        <taxon>Pseudomonadati</taxon>
        <taxon>Pseudomonadota</taxon>
        <taxon>Alphaproteobacteria</taxon>
        <taxon>Hyphomicrobiales</taxon>
        <taxon>Terrihabitans</taxon>
    </lineage>
</organism>
<comment type="caution">
    <text evidence="1">The sequence shown here is derived from an EMBL/GenBank/DDBJ whole genome shotgun (WGS) entry which is preliminary data.</text>
</comment>
<name>A0ABU4RQE2_9HYPH</name>
<sequence length="86" mass="8905">MQVKNLATGEIDALRYGAAADAVNAGTHEYISENGKPAAGAAPVAGKPVDLNSMTKDDLLAEAQRRGVEVKAGDTKVEIIKALEAK</sequence>
<dbReference type="EMBL" id="JAXAFJ010000005">
    <property type="protein sequence ID" value="MDX6806319.1"/>
    <property type="molecule type" value="Genomic_DNA"/>
</dbReference>
<reference evidence="1 2" key="1">
    <citation type="submission" date="2023-11" db="EMBL/GenBank/DDBJ databases">
        <authorList>
            <person name="Bao R."/>
        </authorList>
    </citation>
    <scope>NUCLEOTIDE SEQUENCE [LARGE SCALE GENOMIC DNA]</scope>
    <source>
        <strain evidence="1 2">PJ23</strain>
    </source>
</reference>
<proteinExistence type="predicted"/>
<dbReference type="Proteomes" id="UP001274321">
    <property type="component" value="Unassembled WGS sequence"/>
</dbReference>
<gene>
    <name evidence="1" type="ORF">SCD90_09595</name>
</gene>
<evidence type="ECO:0000313" key="2">
    <source>
        <dbReference type="Proteomes" id="UP001274321"/>
    </source>
</evidence>
<evidence type="ECO:0000313" key="1">
    <source>
        <dbReference type="EMBL" id="MDX6806319.1"/>
    </source>
</evidence>
<protein>
    <recommendedName>
        <fullName evidence="3">Rho termination factor N-terminal domain-containing protein</fullName>
    </recommendedName>
</protein>
<keyword evidence="2" id="KW-1185">Reference proteome</keyword>
<accession>A0ABU4RQE2</accession>
<dbReference type="RefSeq" id="WP_319844451.1">
    <property type="nucleotide sequence ID" value="NZ_JAXAFJ010000005.1"/>
</dbReference>